<name>A0A5N5HU92_9ROSA</name>
<feature type="compositionally biased region" description="Low complexity" evidence="1">
    <location>
        <begin position="1"/>
        <end position="16"/>
    </location>
</feature>
<gene>
    <name evidence="2" type="ORF">D8674_033905</name>
</gene>
<keyword evidence="3" id="KW-1185">Reference proteome</keyword>
<reference evidence="2 3" key="3">
    <citation type="submission" date="2019-11" db="EMBL/GenBank/DDBJ databases">
        <title>A de novo genome assembly of a pear dwarfing rootstock.</title>
        <authorList>
            <person name="Wang F."/>
            <person name="Wang J."/>
            <person name="Li S."/>
            <person name="Zhang Y."/>
            <person name="Fang M."/>
            <person name="Ma L."/>
            <person name="Zhao Y."/>
            <person name="Jiang S."/>
        </authorList>
    </citation>
    <scope>NUCLEOTIDE SEQUENCE [LARGE SCALE GENOMIC DNA]</scope>
    <source>
        <strain evidence="2">S2</strain>
        <tissue evidence="2">Leaf</tissue>
    </source>
</reference>
<evidence type="ECO:0000313" key="3">
    <source>
        <dbReference type="Proteomes" id="UP000327157"/>
    </source>
</evidence>
<feature type="region of interest" description="Disordered" evidence="1">
    <location>
        <begin position="1"/>
        <end position="30"/>
    </location>
</feature>
<accession>A0A5N5HU92</accession>
<protein>
    <submittedName>
        <fullName evidence="2">Uncharacterized protein</fullName>
    </submittedName>
</protein>
<comment type="caution">
    <text evidence="2">The sequence shown here is derived from an EMBL/GenBank/DDBJ whole genome shotgun (WGS) entry which is preliminary data.</text>
</comment>
<dbReference type="AlphaFoldDB" id="A0A5N5HU92"/>
<evidence type="ECO:0000313" key="2">
    <source>
        <dbReference type="EMBL" id="KAB2629110.1"/>
    </source>
</evidence>
<dbReference type="EMBL" id="SMOL01000148">
    <property type="protein sequence ID" value="KAB2629110.1"/>
    <property type="molecule type" value="Genomic_DNA"/>
</dbReference>
<evidence type="ECO:0000256" key="1">
    <source>
        <dbReference type="SAM" id="MobiDB-lite"/>
    </source>
</evidence>
<dbReference type="Proteomes" id="UP000327157">
    <property type="component" value="Chromosome 8"/>
</dbReference>
<organism evidence="2 3">
    <name type="scientific">Pyrus ussuriensis x Pyrus communis</name>
    <dbReference type="NCBI Taxonomy" id="2448454"/>
    <lineage>
        <taxon>Eukaryota</taxon>
        <taxon>Viridiplantae</taxon>
        <taxon>Streptophyta</taxon>
        <taxon>Embryophyta</taxon>
        <taxon>Tracheophyta</taxon>
        <taxon>Spermatophyta</taxon>
        <taxon>Magnoliopsida</taxon>
        <taxon>eudicotyledons</taxon>
        <taxon>Gunneridae</taxon>
        <taxon>Pentapetalae</taxon>
        <taxon>rosids</taxon>
        <taxon>fabids</taxon>
        <taxon>Rosales</taxon>
        <taxon>Rosaceae</taxon>
        <taxon>Amygdaloideae</taxon>
        <taxon>Maleae</taxon>
        <taxon>Pyrus</taxon>
    </lineage>
</organism>
<sequence>MATDNSSSSDGSNTSSQPLSQERLKLPTAATHPPARWIEILPSSASLSWTWIEGHGRPLSKRRKGRVMKTRLLVVPCTFH</sequence>
<reference evidence="3" key="2">
    <citation type="submission" date="2019-10" db="EMBL/GenBank/DDBJ databases">
        <title>A de novo genome assembly of a pear dwarfing rootstock.</title>
        <authorList>
            <person name="Wang F."/>
            <person name="Wang J."/>
            <person name="Li S."/>
            <person name="Zhang Y."/>
            <person name="Fang M."/>
            <person name="Ma L."/>
            <person name="Zhao Y."/>
            <person name="Jiang S."/>
        </authorList>
    </citation>
    <scope>NUCLEOTIDE SEQUENCE [LARGE SCALE GENOMIC DNA]</scope>
</reference>
<proteinExistence type="predicted"/>
<reference evidence="2 3" key="1">
    <citation type="submission" date="2019-09" db="EMBL/GenBank/DDBJ databases">
        <authorList>
            <person name="Ou C."/>
        </authorList>
    </citation>
    <scope>NUCLEOTIDE SEQUENCE [LARGE SCALE GENOMIC DNA]</scope>
    <source>
        <strain evidence="2">S2</strain>
        <tissue evidence="2">Leaf</tissue>
    </source>
</reference>